<evidence type="ECO:0000256" key="9">
    <source>
        <dbReference type="ARBA" id="ARBA00056419"/>
    </source>
</evidence>
<evidence type="ECO:0000256" key="7">
    <source>
        <dbReference type="ARBA" id="ARBA00023212"/>
    </source>
</evidence>
<evidence type="ECO:0000256" key="5">
    <source>
        <dbReference type="ARBA" id="ARBA00022737"/>
    </source>
</evidence>
<dbReference type="GO" id="GO:0005884">
    <property type="term" value="C:actin filament"/>
    <property type="evidence" value="ECO:0007669"/>
    <property type="project" value="TreeGrafter"/>
</dbReference>
<organism evidence="13 15">
    <name type="scientific">Amphibalanus amphitrite</name>
    <name type="common">Striped barnacle</name>
    <name type="synonym">Balanus amphitrite</name>
    <dbReference type="NCBI Taxonomy" id="1232801"/>
    <lineage>
        <taxon>Eukaryota</taxon>
        <taxon>Metazoa</taxon>
        <taxon>Ecdysozoa</taxon>
        <taxon>Arthropoda</taxon>
        <taxon>Crustacea</taxon>
        <taxon>Multicrustacea</taxon>
        <taxon>Cirripedia</taxon>
        <taxon>Thoracica</taxon>
        <taxon>Thoracicalcarea</taxon>
        <taxon>Balanomorpha</taxon>
        <taxon>Balanoidea</taxon>
        <taxon>Balanidae</taxon>
        <taxon>Amphibalaninae</taxon>
        <taxon>Amphibalanus</taxon>
    </lineage>
</organism>
<protein>
    <recommendedName>
        <fullName evidence="10">Twinfilin</fullName>
    </recommendedName>
</protein>
<dbReference type="EMBL" id="VIIS01001299">
    <property type="protein sequence ID" value="KAF0300024.1"/>
    <property type="molecule type" value="Genomic_DNA"/>
</dbReference>
<dbReference type="SMART" id="SM00102">
    <property type="entry name" value="ADF"/>
    <property type="match status" value="2"/>
</dbReference>
<dbReference type="EMBL" id="VIIS01001299">
    <property type="protein sequence ID" value="KAF0300023.1"/>
    <property type="molecule type" value="Genomic_DNA"/>
</dbReference>
<dbReference type="GO" id="GO:0051015">
    <property type="term" value="F:actin filament binding"/>
    <property type="evidence" value="ECO:0007669"/>
    <property type="project" value="TreeGrafter"/>
</dbReference>
<dbReference type="GO" id="GO:0010591">
    <property type="term" value="P:regulation of lamellipodium assembly"/>
    <property type="evidence" value="ECO:0007669"/>
    <property type="project" value="TreeGrafter"/>
</dbReference>
<dbReference type="EMBL" id="VIIS01001925">
    <property type="protein sequence ID" value="KAF0290877.1"/>
    <property type="molecule type" value="Genomic_DNA"/>
</dbReference>
<feature type="domain" description="ADF-H" evidence="12">
    <location>
        <begin position="5"/>
        <end position="139"/>
    </location>
</feature>
<keyword evidence="15" id="KW-1185">Reference proteome</keyword>
<evidence type="ECO:0000313" key="14">
    <source>
        <dbReference type="EMBL" id="KAF0300023.1"/>
    </source>
</evidence>
<dbReference type="FunFam" id="3.40.20.10:FF:000042">
    <property type="entry name" value="Actin depolymerizing protein"/>
    <property type="match status" value="1"/>
</dbReference>
<dbReference type="GO" id="GO:0003785">
    <property type="term" value="F:actin monomer binding"/>
    <property type="evidence" value="ECO:0007669"/>
    <property type="project" value="TreeGrafter"/>
</dbReference>
<accession>A0A6A4V3K7</accession>
<gene>
    <name evidence="13" type="primary">Twf1_2</name>
    <name evidence="14" type="synonym">Twf1_5</name>
    <name evidence="13" type="ORF">FJT64_010947</name>
    <name evidence="14" type="ORF">FJT64_027351</name>
</gene>
<keyword evidence="5" id="KW-0677">Repeat</keyword>
<feature type="domain" description="ADF-H" evidence="12">
    <location>
        <begin position="175"/>
        <end position="313"/>
    </location>
</feature>
<keyword evidence="4" id="KW-0963">Cytoplasm</keyword>
<dbReference type="CDD" id="cd11284">
    <property type="entry name" value="ADF_Twf-C_like"/>
    <property type="match status" value="1"/>
</dbReference>
<evidence type="ECO:0000256" key="3">
    <source>
        <dbReference type="ARBA" id="ARBA00009557"/>
    </source>
</evidence>
<evidence type="ECO:0000313" key="15">
    <source>
        <dbReference type="Proteomes" id="UP000440578"/>
    </source>
</evidence>
<dbReference type="FunFam" id="3.40.20.10:FF:000007">
    <property type="entry name" value="Twinfilin-1 isoform 1"/>
    <property type="match status" value="1"/>
</dbReference>
<proteinExistence type="inferred from homology"/>
<evidence type="ECO:0000256" key="6">
    <source>
        <dbReference type="ARBA" id="ARBA00023203"/>
    </source>
</evidence>
<dbReference type="GO" id="GO:0030016">
    <property type="term" value="C:myofibril"/>
    <property type="evidence" value="ECO:0007669"/>
    <property type="project" value="TreeGrafter"/>
</dbReference>
<dbReference type="InterPro" id="IPR028458">
    <property type="entry name" value="Twinfilin"/>
</dbReference>
<dbReference type="EMBL" id="VIIS01001925">
    <property type="protein sequence ID" value="KAF0290879.1"/>
    <property type="molecule type" value="Genomic_DNA"/>
</dbReference>
<comment type="subunit">
    <text evidence="8">Interacts with G-actin; ADP-actin form.</text>
</comment>
<feature type="region of interest" description="Disordered" evidence="11">
    <location>
        <begin position="320"/>
        <end position="344"/>
    </location>
</feature>
<keyword evidence="6" id="KW-0009">Actin-binding</keyword>
<dbReference type="PROSITE" id="PS51263">
    <property type="entry name" value="ADF_H"/>
    <property type="match status" value="2"/>
</dbReference>
<dbReference type="Pfam" id="PF00241">
    <property type="entry name" value="Cofilin_ADF"/>
    <property type="match status" value="2"/>
</dbReference>
<dbReference type="InterPro" id="IPR002108">
    <property type="entry name" value="ADF-H"/>
</dbReference>
<dbReference type="SUPFAM" id="SSF55753">
    <property type="entry name" value="Actin depolymerizing proteins"/>
    <property type="match status" value="2"/>
</dbReference>
<dbReference type="AlphaFoldDB" id="A0A6A4V3K7"/>
<dbReference type="PANTHER" id="PTHR13759:SF1">
    <property type="entry name" value="TWINFILIN"/>
    <property type="match status" value="1"/>
</dbReference>
<evidence type="ECO:0000256" key="11">
    <source>
        <dbReference type="SAM" id="MobiDB-lite"/>
    </source>
</evidence>
<comment type="function">
    <text evidence="9">Actin-binding protein involved in motile and morphological processes. Inhibits actin polymerization, likely by sequestering G-actin.</text>
</comment>
<dbReference type="GO" id="GO:0005938">
    <property type="term" value="C:cell cortex"/>
    <property type="evidence" value="ECO:0007669"/>
    <property type="project" value="UniProtKB-SubCell"/>
</dbReference>
<dbReference type="CDD" id="cd11285">
    <property type="entry name" value="ADF_Twf-N_like"/>
    <property type="match status" value="1"/>
</dbReference>
<dbReference type="GO" id="GO:0010976">
    <property type="term" value="P:positive regulation of neuron projection development"/>
    <property type="evidence" value="ECO:0007669"/>
    <property type="project" value="TreeGrafter"/>
</dbReference>
<evidence type="ECO:0000256" key="8">
    <source>
        <dbReference type="ARBA" id="ARBA00038532"/>
    </source>
</evidence>
<comment type="subcellular location">
    <subcellularLocation>
        <location evidence="2">Cytoplasm</location>
        <location evidence="2">Cell cortex</location>
    </subcellularLocation>
    <subcellularLocation>
        <location evidence="1">Cytoplasm</location>
        <location evidence="1">Cytoskeleton</location>
    </subcellularLocation>
</comment>
<dbReference type="EMBL" id="VIIS01001299">
    <property type="protein sequence ID" value="KAF0300025.1"/>
    <property type="molecule type" value="Genomic_DNA"/>
</dbReference>
<sequence>MSHQTGITANDELVTFFGNCRNGSVRAVKISIENEQLSLHTHVPADSTWERDWDSVVPDLVDDKQPTYVLYRLDSKNSMGFEWLMITWSPDDSPVRQKMLYASTKATLKKEFGGAQIKDEVFATVKEDVTFNGYQRHLRAQKAPAPRSMAEEEKAEIRRAEVSVDVAVDTKQQTMGSVAFPISRDALDEISRLSEGRINYVQLSIDLDRETINLAGSDSTPVSALASRVPTDQARYHLYVFTHQYEGDVFHSLVFIYSMPGYCCSIRERMLYSSCKSSVIDFIENQCQLNITKKIEIDDPLELTEQFLLDEIHPKKMLHRPKFAKPKGPANRGAKRLTKTSPDS</sequence>
<dbReference type="PANTHER" id="PTHR13759">
    <property type="entry name" value="TWINFILIN"/>
    <property type="match status" value="1"/>
</dbReference>
<evidence type="ECO:0000256" key="1">
    <source>
        <dbReference type="ARBA" id="ARBA00004245"/>
    </source>
</evidence>
<comment type="caution">
    <text evidence="13">The sequence shown here is derived from an EMBL/GenBank/DDBJ whole genome shotgun (WGS) entry which is preliminary data.</text>
</comment>
<dbReference type="OrthoDB" id="10006997at2759"/>
<dbReference type="GO" id="GO:0051016">
    <property type="term" value="P:barbed-end actin filament capping"/>
    <property type="evidence" value="ECO:0007669"/>
    <property type="project" value="TreeGrafter"/>
</dbReference>
<keyword evidence="7" id="KW-0206">Cytoskeleton</keyword>
<evidence type="ECO:0000256" key="2">
    <source>
        <dbReference type="ARBA" id="ARBA00004544"/>
    </source>
</evidence>
<dbReference type="InterPro" id="IPR029006">
    <property type="entry name" value="ADF-H/Gelsolin-like_dom_sf"/>
</dbReference>
<evidence type="ECO:0000256" key="4">
    <source>
        <dbReference type="ARBA" id="ARBA00022490"/>
    </source>
</evidence>
<evidence type="ECO:0000259" key="12">
    <source>
        <dbReference type="PROSITE" id="PS51263"/>
    </source>
</evidence>
<dbReference type="EMBL" id="VIIS01001925">
    <property type="protein sequence ID" value="KAF0290878.1"/>
    <property type="molecule type" value="Genomic_DNA"/>
</dbReference>
<name>A0A6A4V3K7_AMPAM</name>
<reference evidence="13 15" key="1">
    <citation type="submission" date="2019-07" db="EMBL/GenBank/DDBJ databases">
        <title>Draft genome assembly of a fouling barnacle, Amphibalanus amphitrite (Darwin, 1854): The first reference genome for Thecostraca.</title>
        <authorList>
            <person name="Kim W."/>
        </authorList>
    </citation>
    <scope>NUCLEOTIDE SEQUENCE [LARGE SCALE GENOMIC DNA]</scope>
    <source>
        <strain evidence="13">SNU_AA5</strain>
        <tissue evidence="13">Soma without cirri and trophi</tissue>
    </source>
</reference>
<dbReference type="Gene3D" id="3.40.20.10">
    <property type="entry name" value="Severin"/>
    <property type="match status" value="2"/>
</dbReference>
<evidence type="ECO:0000313" key="13">
    <source>
        <dbReference type="EMBL" id="KAF0290877.1"/>
    </source>
</evidence>
<evidence type="ECO:0000256" key="10">
    <source>
        <dbReference type="ARBA" id="ARBA00069496"/>
    </source>
</evidence>
<comment type="similarity">
    <text evidence="3">Belongs to the actin-binding proteins ADF family. Twinfilin subfamily.</text>
</comment>
<dbReference type="Proteomes" id="UP000440578">
    <property type="component" value="Unassembled WGS sequence"/>
</dbReference>
<dbReference type="GO" id="GO:0030042">
    <property type="term" value="P:actin filament depolymerization"/>
    <property type="evidence" value="ECO:0007669"/>
    <property type="project" value="TreeGrafter"/>
</dbReference>